<evidence type="ECO:0000313" key="12">
    <source>
        <dbReference type="EMBL" id="KAG8624145.1"/>
    </source>
</evidence>
<dbReference type="AlphaFoldDB" id="A0A8K0KYC4"/>
<dbReference type="InterPro" id="IPR021109">
    <property type="entry name" value="Peptidase_aspartic_dom_sf"/>
</dbReference>
<keyword evidence="3 10" id="KW-0732">Signal</keyword>
<comment type="caution">
    <text evidence="12">The sequence shown here is derived from an EMBL/GenBank/DDBJ whole genome shotgun (WGS) entry which is preliminary data.</text>
</comment>
<dbReference type="GO" id="GO:0006508">
    <property type="term" value="P:proteolysis"/>
    <property type="evidence" value="ECO:0007669"/>
    <property type="project" value="UniProtKB-KW"/>
</dbReference>
<evidence type="ECO:0000256" key="1">
    <source>
        <dbReference type="ARBA" id="ARBA00007447"/>
    </source>
</evidence>
<keyword evidence="2 9" id="KW-0645">Protease</keyword>
<keyword evidence="5 9" id="KW-0378">Hydrolase</keyword>
<evidence type="ECO:0000256" key="6">
    <source>
        <dbReference type="ARBA" id="ARBA00067536"/>
    </source>
</evidence>
<sequence>MRNFGLLAALASGLTSSTSAVALQERSDALPNVFHASIERRHVSNPLQRDRLRRRQSKVIEQVLDNEETLYYANASLGTPAQSVRLHLDTGSSDMWVNTPNSEICTYQGQGLCDFAGTYSPNSSSSYRYLNSAFTIQYADGSGASGDYVTDTFSIGGATLQNQQFALGYRSNSQEGILGIGYTTNEAILSVRGGRSYPNVPQKMLDQGLINTNAYSLWLNDLDASTGEILFGGVNTEKFVGNLSTLPVIQSNGRYTAFYIALTGLGADGQAGSINSSFSTAVLLDSGSSLSYLPDNLANAVFSEFGVTYDTQQGAAFIDCSRANEGKSLLFTFSEPTISVDISELIITVGVRRNGDEICILGIAPTGGSTPVLGDTFLRSAYVVYDITGNQIALAQTNFNSTTDRILEITNATGTQSGIPDATGVANAVTSVANAPNGGGARNGLGTVSSVGAAPTKPPRAFMPGVGVAAAAAGVAMFAL</sequence>
<feature type="chain" id="PRO_5035462430" description="Probable aspartic-type endopeptidase OPSB" evidence="10">
    <location>
        <begin position="21"/>
        <end position="480"/>
    </location>
</feature>
<feature type="signal peptide" evidence="10">
    <location>
        <begin position="1"/>
        <end position="20"/>
    </location>
</feature>
<dbReference type="InterPro" id="IPR033121">
    <property type="entry name" value="PEPTIDASE_A1"/>
</dbReference>
<feature type="domain" description="Peptidase A1" evidence="11">
    <location>
        <begin position="71"/>
        <end position="395"/>
    </location>
</feature>
<dbReference type="InterPro" id="IPR001461">
    <property type="entry name" value="Aspartic_peptidase_A1"/>
</dbReference>
<evidence type="ECO:0000259" key="11">
    <source>
        <dbReference type="PROSITE" id="PS51767"/>
    </source>
</evidence>
<evidence type="ECO:0000256" key="8">
    <source>
        <dbReference type="PIRSR" id="PIRSR601461-1"/>
    </source>
</evidence>
<feature type="active site" evidence="8">
    <location>
        <position position="89"/>
    </location>
</feature>
<dbReference type="FunFam" id="2.40.70.10:FF:000011">
    <property type="entry name" value="Aspartic protease"/>
    <property type="match status" value="1"/>
</dbReference>
<keyword evidence="4 9" id="KW-0064">Aspartyl protease</keyword>
<organism evidence="12 13">
    <name type="scientific">Elsinoe batatas</name>
    <dbReference type="NCBI Taxonomy" id="2601811"/>
    <lineage>
        <taxon>Eukaryota</taxon>
        <taxon>Fungi</taxon>
        <taxon>Dikarya</taxon>
        <taxon>Ascomycota</taxon>
        <taxon>Pezizomycotina</taxon>
        <taxon>Dothideomycetes</taxon>
        <taxon>Dothideomycetidae</taxon>
        <taxon>Myriangiales</taxon>
        <taxon>Elsinoaceae</taxon>
        <taxon>Elsinoe</taxon>
    </lineage>
</organism>
<evidence type="ECO:0000256" key="9">
    <source>
        <dbReference type="RuleBase" id="RU000454"/>
    </source>
</evidence>
<dbReference type="CDD" id="cd05474">
    <property type="entry name" value="SAP_like"/>
    <property type="match status" value="1"/>
</dbReference>
<dbReference type="GO" id="GO:0004190">
    <property type="term" value="F:aspartic-type endopeptidase activity"/>
    <property type="evidence" value="ECO:0007669"/>
    <property type="project" value="UniProtKB-KW"/>
</dbReference>
<dbReference type="Pfam" id="PF00026">
    <property type="entry name" value="Asp"/>
    <property type="match status" value="1"/>
</dbReference>
<dbReference type="PANTHER" id="PTHR47966:SF65">
    <property type="entry name" value="ASPARTIC-TYPE ENDOPEPTIDASE"/>
    <property type="match status" value="1"/>
</dbReference>
<dbReference type="InterPro" id="IPR033876">
    <property type="entry name" value="SAP-like"/>
</dbReference>
<dbReference type="OrthoDB" id="771136at2759"/>
<dbReference type="PANTHER" id="PTHR47966">
    <property type="entry name" value="BETA-SITE APP-CLEAVING ENZYME, ISOFORM A-RELATED"/>
    <property type="match status" value="1"/>
</dbReference>
<evidence type="ECO:0000256" key="10">
    <source>
        <dbReference type="SAM" id="SignalP"/>
    </source>
</evidence>
<feature type="active site" evidence="8">
    <location>
        <position position="285"/>
    </location>
</feature>
<protein>
    <recommendedName>
        <fullName evidence="7">Probable aspartic-type endopeptidase OPSB</fullName>
    </recommendedName>
    <alternativeName>
        <fullName evidence="6">Probable aspartic-type endopeptidase opsB</fullName>
    </alternativeName>
</protein>
<dbReference type="Proteomes" id="UP000809789">
    <property type="component" value="Unassembled WGS sequence"/>
</dbReference>
<keyword evidence="13" id="KW-1185">Reference proteome</keyword>
<dbReference type="PRINTS" id="PR00792">
    <property type="entry name" value="PEPSIN"/>
</dbReference>
<accession>A0A8K0KYC4</accession>
<name>A0A8K0KYC4_9PEZI</name>
<evidence type="ECO:0000256" key="5">
    <source>
        <dbReference type="ARBA" id="ARBA00022801"/>
    </source>
</evidence>
<evidence type="ECO:0000256" key="3">
    <source>
        <dbReference type="ARBA" id="ARBA00022729"/>
    </source>
</evidence>
<evidence type="ECO:0000256" key="4">
    <source>
        <dbReference type="ARBA" id="ARBA00022750"/>
    </source>
</evidence>
<proteinExistence type="inferred from homology"/>
<dbReference type="InterPro" id="IPR001969">
    <property type="entry name" value="Aspartic_peptidase_AS"/>
</dbReference>
<evidence type="ECO:0000256" key="7">
    <source>
        <dbReference type="ARBA" id="ARBA00068059"/>
    </source>
</evidence>
<evidence type="ECO:0000256" key="2">
    <source>
        <dbReference type="ARBA" id="ARBA00022670"/>
    </source>
</evidence>
<dbReference type="EMBL" id="JAESVG020000010">
    <property type="protein sequence ID" value="KAG8624145.1"/>
    <property type="molecule type" value="Genomic_DNA"/>
</dbReference>
<dbReference type="SUPFAM" id="SSF50630">
    <property type="entry name" value="Acid proteases"/>
    <property type="match status" value="1"/>
</dbReference>
<comment type="similarity">
    <text evidence="1 9">Belongs to the peptidase A1 family.</text>
</comment>
<evidence type="ECO:0000313" key="13">
    <source>
        <dbReference type="Proteomes" id="UP000809789"/>
    </source>
</evidence>
<dbReference type="PROSITE" id="PS51767">
    <property type="entry name" value="PEPTIDASE_A1"/>
    <property type="match status" value="1"/>
</dbReference>
<dbReference type="Gene3D" id="2.40.70.10">
    <property type="entry name" value="Acid Proteases"/>
    <property type="match status" value="2"/>
</dbReference>
<reference evidence="12" key="1">
    <citation type="submission" date="2021-07" db="EMBL/GenBank/DDBJ databases">
        <title>Elsinoe batatas strain:CRI-CJ2 Genome sequencing and assembly.</title>
        <authorList>
            <person name="Huang L."/>
        </authorList>
    </citation>
    <scope>NUCLEOTIDE SEQUENCE</scope>
    <source>
        <strain evidence="12">CRI-CJ2</strain>
    </source>
</reference>
<dbReference type="PROSITE" id="PS00141">
    <property type="entry name" value="ASP_PROTEASE"/>
    <property type="match status" value="1"/>
</dbReference>
<gene>
    <name evidence="12" type="ORF">KVT40_009121</name>
</gene>